<dbReference type="Gene3D" id="3.40.50.1240">
    <property type="entry name" value="Phosphoglycerate mutase-like"/>
    <property type="match status" value="1"/>
</dbReference>
<dbReference type="PANTHER" id="PTHR48100:SF1">
    <property type="entry name" value="HISTIDINE PHOSPHATASE FAMILY PROTEIN-RELATED"/>
    <property type="match status" value="1"/>
</dbReference>
<evidence type="ECO:0000256" key="1">
    <source>
        <dbReference type="ARBA" id="ARBA00023152"/>
    </source>
</evidence>
<organism evidence="5 6">
    <name type="scientific">Phenylobacterium kunshanense</name>
    <dbReference type="NCBI Taxonomy" id="1445034"/>
    <lineage>
        <taxon>Bacteria</taxon>
        <taxon>Pseudomonadati</taxon>
        <taxon>Pseudomonadota</taxon>
        <taxon>Alphaproteobacteria</taxon>
        <taxon>Caulobacterales</taxon>
        <taxon>Caulobacteraceae</taxon>
        <taxon>Phenylobacterium</taxon>
    </lineage>
</organism>
<dbReference type="EMBL" id="QFYS01000006">
    <property type="protein sequence ID" value="RAK64392.1"/>
    <property type="molecule type" value="Genomic_DNA"/>
</dbReference>
<dbReference type="Proteomes" id="UP000249524">
    <property type="component" value="Unassembled WGS sequence"/>
</dbReference>
<evidence type="ECO:0000256" key="3">
    <source>
        <dbReference type="PIRSR" id="PIRSR613078-1"/>
    </source>
</evidence>
<dbReference type="InterPro" id="IPR013078">
    <property type="entry name" value="His_Pase_superF_clade-1"/>
</dbReference>
<dbReference type="PIRSF" id="PIRSF000709">
    <property type="entry name" value="6PFK_2-Ptase"/>
    <property type="match status" value="1"/>
</dbReference>
<name>A0A328BAQ3_9CAUL</name>
<evidence type="ECO:0000256" key="2">
    <source>
        <dbReference type="ARBA" id="ARBA00023235"/>
    </source>
</evidence>
<proteinExistence type="predicted"/>
<keyword evidence="1" id="KW-0324">Glycolysis</keyword>
<feature type="binding site" evidence="4">
    <location>
        <position position="61"/>
    </location>
    <ligand>
        <name>substrate</name>
    </ligand>
</feature>
<dbReference type="AlphaFoldDB" id="A0A328BAQ3"/>
<feature type="active site" description="Tele-phosphohistidine intermediate" evidence="3">
    <location>
        <position position="7"/>
    </location>
</feature>
<dbReference type="CDD" id="cd07067">
    <property type="entry name" value="HP_PGM_like"/>
    <property type="match status" value="1"/>
</dbReference>
<feature type="active site" description="Proton donor/acceptor" evidence="3">
    <location>
        <position position="85"/>
    </location>
</feature>
<gene>
    <name evidence="5" type="ORF">DJ019_14610</name>
</gene>
<dbReference type="InterPro" id="IPR050275">
    <property type="entry name" value="PGM_Phosphatase"/>
</dbReference>
<comment type="caution">
    <text evidence="5">The sequence shown here is derived from an EMBL/GenBank/DDBJ whole genome shotgun (WGS) entry which is preliminary data.</text>
</comment>
<accession>A0A328BAQ3</accession>
<evidence type="ECO:0000313" key="6">
    <source>
        <dbReference type="Proteomes" id="UP000249524"/>
    </source>
</evidence>
<protein>
    <submittedName>
        <fullName evidence="5">Histidine phosphatase family protein</fullName>
    </submittedName>
</protein>
<dbReference type="GO" id="GO:0016791">
    <property type="term" value="F:phosphatase activity"/>
    <property type="evidence" value="ECO:0007669"/>
    <property type="project" value="TreeGrafter"/>
</dbReference>
<evidence type="ECO:0000256" key="4">
    <source>
        <dbReference type="PIRSR" id="PIRSR613078-2"/>
    </source>
</evidence>
<keyword evidence="2" id="KW-0413">Isomerase</keyword>
<dbReference type="RefSeq" id="WP_111276779.1">
    <property type="nucleotide sequence ID" value="NZ_QFYS01000006.1"/>
</dbReference>
<keyword evidence="6" id="KW-1185">Reference proteome</keyword>
<dbReference type="OrthoDB" id="9781415at2"/>
<reference evidence="5 6" key="1">
    <citation type="submission" date="2018-05" db="EMBL/GenBank/DDBJ databases">
        <authorList>
            <person name="Lanie J.A."/>
            <person name="Ng W.-L."/>
            <person name="Kazmierczak K.M."/>
            <person name="Andrzejewski T.M."/>
            <person name="Davidsen T.M."/>
            <person name="Wayne K.J."/>
            <person name="Tettelin H."/>
            <person name="Glass J.I."/>
            <person name="Rusch D."/>
            <person name="Podicherti R."/>
            <person name="Tsui H.-C.T."/>
            <person name="Winkler M.E."/>
        </authorList>
    </citation>
    <scope>NUCLEOTIDE SEQUENCE [LARGE SCALE GENOMIC DNA]</scope>
    <source>
        <strain evidence="5 6">BUT-10</strain>
    </source>
</reference>
<dbReference type="SMART" id="SM00855">
    <property type="entry name" value="PGAM"/>
    <property type="match status" value="1"/>
</dbReference>
<dbReference type="InterPro" id="IPR001345">
    <property type="entry name" value="PG/BPGM_mutase_AS"/>
</dbReference>
<sequence length="197" mass="21716">MIILLRHGETFWNRERRIQGHTESDLTPLGLRQAEAMARLAADLVAREGGGWRLVASPIGRAQRTAEAVARATGLTVETDARLAEVCCGEWEGRLRAEVAEIHPERFATGEWFFGAPGGETFEDVHARAASWLADLPPESERRVIAVSHGVTGRLVRGAYAGLDRHATLAQDVPQDAIYRLQNGQIDRFDCEPVEPV</sequence>
<dbReference type="PANTHER" id="PTHR48100">
    <property type="entry name" value="BROAD-SPECIFICITY PHOSPHATASE YOR283W-RELATED"/>
    <property type="match status" value="1"/>
</dbReference>
<dbReference type="InterPro" id="IPR029033">
    <property type="entry name" value="His_PPase_superfam"/>
</dbReference>
<dbReference type="GO" id="GO:0005737">
    <property type="term" value="C:cytoplasm"/>
    <property type="evidence" value="ECO:0007669"/>
    <property type="project" value="TreeGrafter"/>
</dbReference>
<evidence type="ECO:0000313" key="5">
    <source>
        <dbReference type="EMBL" id="RAK64392.1"/>
    </source>
</evidence>
<feature type="binding site" evidence="4">
    <location>
        <begin position="6"/>
        <end position="13"/>
    </location>
    <ligand>
        <name>substrate</name>
    </ligand>
</feature>
<dbReference type="Pfam" id="PF00300">
    <property type="entry name" value="His_Phos_1"/>
    <property type="match status" value="1"/>
</dbReference>
<dbReference type="SUPFAM" id="SSF53254">
    <property type="entry name" value="Phosphoglycerate mutase-like"/>
    <property type="match status" value="1"/>
</dbReference>
<dbReference type="PROSITE" id="PS00175">
    <property type="entry name" value="PG_MUTASE"/>
    <property type="match status" value="1"/>
</dbReference>